<gene>
    <name evidence="2" type="ORF">DFP72DRAFT_847225</name>
</gene>
<dbReference type="InterPro" id="IPR016024">
    <property type="entry name" value="ARM-type_fold"/>
</dbReference>
<reference evidence="2 3" key="1">
    <citation type="submission" date="2020-07" db="EMBL/GenBank/DDBJ databases">
        <title>Comparative genomics of pyrophilous fungi reveals a link between fire events and developmental genes.</title>
        <authorList>
            <consortium name="DOE Joint Genome Institute"/>
            <person name="Steindorff A.S."/>
            <person name="Carver A."/>
            <person name="Calhoun S."/>
            <person name="Stillman K."/>
            <person name="Liu H."/>
            <person name="Lipzen A."/>
            <person name="Pangilinan J."/>
            <person name="Labutti K."/>
            <person name="Bruns T.D."/>
            <person name="Grigoriev I.V."/>
        </authorList>
    </citation>
    <scope>NUCLEOTIDE SEQUENCE [LARGE SCALE GENOMIC DNA]</scope>
    <source>
        <strain evidence="2 3">CBS 144469</strain>
    </source>
</reference>
<dbReference type="GO" id="GO:0006886">
    <property type="term" value="P:intracellular protein transport"/>
    <property type="evidence" value="ECO:0007669"/>
    <property type="project" value="InterPro"/>
</dbReference>
<dbReference type="GO" id="GO:0005829">
    <property type="term" value="C:cytosol"/>
    <property type="evidence" value="ECO:0007669"/>
    <property type="project" value="GOC"/>
</dbReference>
<dbReference type="Pfam" id="PF13838">
    <property type="entry name" value="Clathrin_H_link"/>
    <property type="match status" value="1"/>
</dbReference>
<dbReference type="GO" id="GO:0030479">
    <property type="term" value="C:actin cortical patch"/>
    <property type="evidence" value="ECO:0007669"/>
    <property type="project" value="TreeGrafter"/>
</dbReference>
<proteinExistence type="predicted"/>
<dbReference type="GO" id="GO:0006895">
    <property type="term" value="P:Golgi to endosome transport"/>
    <property type="evidence" value="ECO:0007669"/>
    <property type="project" value="TreeGrafter"/>
</dbReference>
<evidence type="ECO:0000256" key="1">
    <source>
        <dbReference type="SAM" id="MobiDB-lite"/>
    </source>
</evidence>
<dbReference type="EMBL" id="JACGCI010000028">
    <property type="protein sequence ID" value="KAF6755991.1"/>
    <property type="molecule type" value="Genomic_DNA"/>
</dbReference>
<dbReference type="GO" id="GO:0071439">
    <property type="term" value="C:clathrin complex"/>
    <property type="evidence" value="ECO:0007669"/>
    <property type="project" value="TreeGrafter"/>
</dbReference>
<sequence>MGKEPGAHATIHGSFLAHESSVVTCPILSHGSIISASDDHSIKVYSPVSGEELLPLKGHEVGFWALVAKMIPLPQIHRPPASTCSSPVPASSLPRFRFRYARPLHVAPAPANSSHRPHAISRPLHLLRRKDQRGQTSSSSPISLMRNSPITHLSKNILSLKGKKVKSHVNNEDVLLWKRVSETIIGMTISDPTSAPQKILDHHPTLSGAQRVNYRVADDDKWLVLIGISGNSTNPTAFKVKGSIHLYSRERGVIQPIEGRASAFAEIKFDGHQTPIKLFTFAVRAATGAKMQFVEIDHEVADPPYTKKNVEVYFPPEVTKDLPLAMQIFKKHDAIYAASKYGFIHLYDLESGACIYVNRFSCETIFVTADREAANSIIGVNKNTLANTELTFNLASRSNLPGANDLYAMPYQQLFASGQVGEAAEVAANSPRGIQAAIESFKQAPTPPGGLSPTLQPALRQDRKQMLEKWLKKNKLTCSEELGDLIRLHDMTFALSVYLLANVPNKVIACFDETCQTYKIALYSKKVNYTPDYVVLLQHIMRTKPEKDAEFASQLANVEKMFTHYDRPWIANPFEKEMLKVSIRQILQVVIVIATKYSDIIGPIKAHRNVRVFTVFRGTVLLPRLHRQPQRRPGGALHEYIHASTRTGQIREVERVCRESNLYKAEKVKSFLKEAKLQDQLPLIIV</sequence>
<dbReference type="GO" id="GO:0030132">
    <property type="term" value="C:clathrin coat of coated pit"/>
    <property type="evidence" value="ECO:0007669"/>
    <property type="project" value="InterPro"/>
</dbReference>
<dbReference type="OrthoDB" id="2670259at2759"/>
<dbReference type="Gene3D" id="1.25.40.30">
    <property type="match status" value="1"/>
</dbReference>
<dbReference type="GO" id="GO:0006898">
    <property type="term" value="P:receptor-mediated endocytosis"/>
    <property type="evidence" value="ECO:0007669"/>
    <property type="project" value="TreeGrafter"/>
</dbReference>
<dbReference type="AlphaFoldDB" id="A0A8H6M8H1"/>
<dbReference type="InterPro" id="IPR015943">
    <property type="entry name" value="WD40/YVTN_repeat-like_dom_sf"/>
</dbReference>
<accession>A0A8H6M8H1</accession>
<dbReference type="SUPFAM" id="SSF50978">
    <property type="entry name" value="WD40 repeat-like"/>
    <property type="match status" value="1"/>
</dbReference>
<dbReference type="InterPro" id="IPR012331">
    <property type="entry name" value="Clathrin_H-chain_linker"/>
</dbReference>
<feature type="compositionally biased region" description="Polar residues" evidence="1">
    <location>
        <begin position="134"/>
        <end position="145"/>
    </location>
</feature>
<dbReference type="Gene3D" id="2.130.10.10">
    <property type="entry name" value="YVTN repeat-like/Quinoprotein amine dehydrogenase"/>
    <property type="match status" value="1"/>
</dbReference>
<dbReference type="PANTHER" id="PTHR10292:SF1">
    <property type="entry name" value="CLATHRIN HEAVY CHAIN"/>
    <property type="match status" value="1"/>
</dbReference>
<dbReference type="InterPro" id="IPR016025">
    <property type="entry name" value="Clathrin_H-chain_N"/>
</dbReference>
<keyword evidence="3" id="KW-1185">Reference proteome</keyword>
<name>A0A8H6M8H1_9AGAR</name>
<feature type="region of interest" description="Disordered" evidence="1">
    <location>
        <begin position="124"/>
        <end position="145"/>
    </location>
</feature>
<dbReference type="SUPFAM" id="SSF50989">
    <property type="entry name" value="Clathrin heavy-chain terminal domain"/>
    <property type="match status" value="1"/>
</dbReference>
<dbReference type="PANTHER" id="PTHR10292">
    <property type="entry name" value="CLATHRIN HEAVY CHAIN RELATED"/>
    <property type="match status" value="1"/>
</dbReference>
<comment type="caution">
    <text evidence="2">The sequence shown here is derived from an EMBL/GenBank/DDBJ whole genome shotgun (WGS) entry which is preliminary data.</text>
</comment>
<evidence type="ECO:0000313" key="3">
    <source>
        <dbReference type="Proteomes" id="UP000521943"/>
    </source>
</evidence>
<dbReference type="SUPFAM" id="SSF48371">
    <property type="entry name" value="ARM repeat"/>
    <property type="match status" value="2"/>
</dbReference>
<dbReference type="GO" id="GO:0005198">
    <property type="term" value="F:structural molecule activity"/>
    <property type="evidence" value="ECO:0007669"/>
    <property type="project" value="InterPro"/>
</dbReference>
<protein>
    <submittedName>
        <fullName evidence="2">Uncharacterized protein</fullName>
    </submittedName>
</protein>
<dbReference type="Proteomes" id="UP000521943">
    <property type="component" value="Unassembled WGS sequence"/>
</dbReference>
<organism evidence="2 3">
    <name type="scientific">Ephemerocybe angulata</name>
    <dbReference type="NCBI Taxonomy" id="980116"/>
    <lineage>
        <taxon>Eukaryota</taxon>
        <taxon>Fungi</taxon>
        <taxon>Dikarya</taxon>
        <taxon>Basidiomycota</taxon>
        <taxon>Agaricomycotina</taxon>
        <taxon>Agaricomycetes</taxon>
        <taxon>Agaricomycetidae</taxon>
        <taxon>Agaricales</taxon>
        <taxon>Agaricineae</taxon>
        <taxon>Psathyrellaceae</taxon>
        <taxon>Ephemerocybe</taxon>
    </lineage>
</organism>
<dbReference type="GO" id="GO:0030130">
    <property type="term" value="C:clathrin coat of trans-Golgi network vesicle"/>
    <property type="evidence" value="ECO:0007669"/>
    <property type="project" value="InterPro"/>
</dbReference>
<dbReference type="GO" id="GO:0032051">
    <property type="term" value="F:clathrin light chain binding"/>
    <property type="evidence" value="ECO:0007669"/>
    <property type="project" value="TreeGrafter"/>
</dbReference>
<dbReference type="InterPro" id="IPR036322">
    <property type="entry name" value="WD40_repeat_dom_sf"/>
</dbReference>
<evidence type="ECO:0000313" key="2">
    <source>
        <dbReference type="EMBL" id="KAF6755991.1"/>
    </source>
</evidence>
<dbReference type="Gene3D" id="2.130.10.110">
    <property type="entry name" value="Clathrin heavy-chain terminal domain"/>
    <property type="match status" value="1"/>
</dbReference>